<dbReference type="Pfam" id="PF00201">
    <property type="entry name" value="UDPGT"/>
    <property type="match status" value="1"/>
</dbReference>
<organism evidence="11 12">
    <name type="scientific">Pristionchus pacificus</name>
    <name type="common">Parasitic nematode worm</name>
    <dbReference type="NCBI Taxonomy" id="54126"/>
    <lineage>
        <taxon>Eukaryota</taxon>
        <taxon>Metazoa</taxon>
        <taxon>Ecdysozoa</taxon>
        <taxon>Nematoda</taxon>
        <taxon>Chromadorea</taxon>
        <taxon>Rhabditida</taxon>
        <taxon>Rhabditina</taxon>
        <taxon>Diplogasteromorpha</taxon>
        <taxon>Diplogasteroidea</taxon>
        <taxon>Neodiplogasteridae</taxon>
        <taxon>Pristionchus</taxon>
    </lineage>
</organism>
<accession>A0A8R1U674</accession>
<protein>
    <recommendedName>
        <fullName evidence="3">glucuronosyltransferase</fullName>
        <ecNumber evidence="3">2.4.1.17</ecNumber>
    </recommendedName>
</protein>
<keyword evidence="12" id="KW-1185">Reference proteome</keyword>
<dbReference type="FunFam" id="3.40.50.2000:FF:000038">
    <property type="entry name" value="UDP-GlucuronosylTransferase"/>
    <property type="match status" value="1"/>
</dbReference>
<evidence type="ECO:0000256" key="3">
    <source>
        <dbReference type="ARBA" id="ARBA00012544"/>
    </source>
</evidence>
<dbReference type="CDD" id="cd03784">
    <property type="entry name" value="GT1_Gtf-like"/>
    <property type="match status" value="1"/>
</dbReference>
<comment type="subcellular location">
    <subcellularLocation>
        <location evidence="1">Membrane</location>
        <topology evidence="1">Single-pass membrane protein</topology>
    </subcellularLocation>
</comment>
<comment type="similarity">
    <text evidence="2">Belongs to the UDP-glycosyltransferase family.</text>
</comment>
<dbReference type="PANTHER" id="PTHR48043">
    <property type="entry name" value="EG:EG0003.4 PROTEIN-RELATED"/>
    <property type="match status" value="1"/>
</dbReference>
<evidence type="ECO:0000256" key="1">
    <source>
        <dbReference type="ARBA" id="ARBA00004167"/>
    </source>
</evidence>
<dbReference type="InterPro" id="IPR050271">
    <property type="entry name" value="UDP-glycosyltransferase"/>
</dbReference>
<dbReference type="EnsemblMetazoa" id="PPA07876.1">
    <property type="protein sequence ID" value="PPA07876.1"/>
    <property type="gene ID" value="WBGene00097430"/>
</dbReference>
<evidence type="ECO:0000256" key="10">
    <source>
        <dbReference type="ARBA" id="ARBA00047475"/>
    </source>
</evidence>
<evidence type="ECO:0000256" key="6">
    <source>
        <dbReference type="ARBA" id="ARBA00022692"/>
    </source>
</evidence>
<dbReference type="EC" id="2.4.1.17" evidence="3"/>
<reference evidence="12" key="1">
    <citation type="journal article" date="2008" name="Nat. Genet.">
        <title>The Pristionchus pacificus genome provides a unique perspective on nematode lifestyle and parasitism.</title>
        <authorList>
            <person name="Dieterich C."/>
            <person name="Clifton S.W."/>
            <person name="Schuster L.N."/>
            <person name="Chinwalla A."/>
            <person name="Delehaunty K."/>
            <person name="Dinkelacker I."/>
            <person name="Fulton L."/>
            <person name="Fulton R."/>
            <person name="Godfrey J."/>
            <person name="Minx P."/>
            <person name="Mitreva M."/>
            <person name="Roeseler W."/>
            <person name="Tian H."/>
            <person name="Witte H."/>
            <person name="Yang S.P."/>
            <person name="Wilson R.K."/>
            <person name="Sommer R.J."/>
        </authorList>
    </citation>
    <scope>NUCLEOTIDE SEQUENCE [LARGE SCALE GENOMIC DNA]</scope>
    <source>
        <strain evidence="12">PS312</strain>
    </source>
</reference>
<dbReference type="Proteomes" id="UP000005239">
    <property type="component" value="Unassembled WGS sequence"/>
</dbReference>
<keyword evidence="8" id="KW-1133">Transmembrane helix</keyword>
<evidence type="ECO:0000256" key="8">
    <source>
        <dbReference type="ARBA" id="ARBA00022989"/>
    </source>
</evidence>
<proteinExistence type="inferred from homology"/>
<dbReference type="OrthoDB" id="5835829at2759"/>
<keyword evidence="6" id="KW-0812">Transmembrane</keyword>
<evidence type="ECO:0000256" key="4">
    <source>
        <dbReference type="ARBA" id="ARBA00022676"/>
    </source>
</evidence>
<dbReference type="PROSITE" id="PS00375">
    <property type="entry name" value="UDPGT"/>
    <property type="match status" value="1"/>
</dbReference>
<evidence type="ECO:0000256" key="2">
    <source>
        <dbReference type="ARBA" id="ARBA00009995"/>
    </source>
</evidence>
<dbReference type="PANTHER" id="PTHR48043:SF23">
    <property type="entry name" value="UDP-GLUCURONOSYLTRANSFERASE"/>
    <property type="match status" value="1"/>
</dbReference>
<evidence type="ECO:0000256" key="9">
    <source>
        <dbReference type="ARBA" id="ARBA00023136"/>
    </source>
</evidence>
<dbReference type="GO" id="GO:0008194">
    <property type="term" value="F:UDP-glycosyltransferase activity"/>
    <property type="evidence" value="ECO:0000318"/>
    <property type="project" value="GO_Central"/>
</dbReference>
<dbReference type="GO" id="GO:0016020">
    <property type="term" value="C:membrane"/>
    <property type="evidence" value="ECO:0007669"/>
    <property type="project" value="UniProtKB-SubCell"/>
</dbReference>
<keyword evidence="5" id="KW-0808">Transferase</keyword>
<name>A0A2A6CXG7_PRIPA</name>
<keyword evidence="7" id="KW-0732">Signal</keyword>
<dbReference type="SUPFAM" id="SSF53756">
    <property type="entry name" value="UDP-Glycosyltransferase/glycogen phosphorylase"/>
    <property type="match status" value="1"/>
</dbReference>
<dbReference type="AlphaFoldDB" id="A0A2A6CXG7"/>
<sequence>MIDVYASLAIVSFVILSICFVVLKYVVLIYDLKFQRSHVQFVNTVAEILIDDGYDVVILSNVVDERLVDVGSKRARRIVAPQTAETARLGYGGGRMNDVAWTANGFYQWYEKVNFNNIANFLYSQCSSILSNHHLMNRLRNEQFDAALVVNFDLCIYHILHTVGIRNFGIIDSHSTIPQSFHFMSVPQSLSYVPGRFGLVMDSEMTLNNRLGNFVRQMFVDGILNYLGYVYERKLMARFPYLTEISANASYVFINRDPQIDFPTLTTHRIVDVGGMTMTTTNKTLHEDWSSIFDLRSKTVMISFGTIGNSADMPSHFKQSLLQTFQAFPDVTFVWKYEKPAHNISRSIDNLIEAQWLPQKEMLADRRLSAFITHCGLSSTYESMHAGVPIIAIPTISDQYRNALMFKRNGGGIVMDKEDLGNSKKMIAAVREILYNPEHSINARRVASRLASSPVSSKENFLRHFEFLVKFGPLHHLKHVGATQSFVQYYSIDVIAIIFTALLIVATTVFGSVYFITRKVLRVSSLFPLLVFSLIATQSSWAEDSQLYSGSNCKINLCYVPGTCDRRIDSQLRIARYPLNDCQAVFAIRILNRNRWEITLFAKAPANRIVVNWINGLSFDCRSQEILPTVNEVFDVSNSDRQQSTNGMLCHYHLKRKSTLPLTVEMFKGSTGESPFELLLYSSDPNAKPTTYVGYTDVVRQEIQFRLPDSLVMDWSICLKDTCFADGMCEGVVNSKQFKYVTHPKSTCKHAVIIHPVSKTEWQITIFVLAGNVTNIRDVITFSWAGENMFECFQDKDNIEEEFERAYEQAQLTVIHSEETMLYGYTKDARKEARFDIDFNMCYGCVPACEGCFDSTRVKYKPGPCESYSCIDPDAKMLVNNRFSMKNKLTCNNSKWHGETNVMEDMRMTDNPHEIGQLESLTRIECSKELDCQRRVRLLSTCNEMKNGVCTKVDVTKRPFDPKCAENYVLSILIRRIYNTKKEARTHVDKVELTSLKCDSAKGEWRMEYSERQKKNWYKLKEGDLIVCLREGTKLEDLYADKKAEIHHVKENFPVAQVTLYALAIVFGREEAEELPEGTPVVEPNPILTIQKIELKRKLAMFAT</sequence>
<reference evidence="11" key="2">
    <citation type="submission" date="2022-06" db="UniProtKB">
        <authorList>
            <consortium name="EnsemblMetazoa"/>
        </authorList>
    </citation>
    <scope>IDENTIFICATION</scope>
    <source>
        <strain evidence="11">PS312</strain>
    </source>
</reference>
<dbReference type="Gene3D" id="3.40.50.2000">
    <property type="entry name" value="Glycogen Phosphorylase B"/>
    <property type="match status" value="1"/>
</dbReference>
<dbReference type="InterPro" id="IPR035595">
    <property type="entry name" value="UDP_glycos_trans_CS"/>
</dbReference>
<evidence type="ECO:0000313" key="12">
    <source>
        <dbReference type="Proteomes" id="UP000005239"/>
    </source>
</evidence>
<gene>
    <name evidence="11" type="primary">WBGene00097430</name>
</gene>
<comment type="catalytic activity">
    <reaction evidence="10">
        <text>glucuronate acceptor + UDP-alpha-D-glucuronate = acceptor beta-D-glucuronoside + UDP + H(+)</text>
        <dbReference type="Rhea" id="RHEA:21032"/>
        <dbReference type="ChEBI" id="CHEBI:15378"/>
        <dbReference type="ChEBI" id="CHEBI:58052"/>
        <dbReference type="ChEBI" id="CHEBI:58223"/>
        <dbReference type="ChEBI" id="CHEBI:132367"/>
        <dbReference type="ChEBI" id="CHEBI:132368"/>
        <dbReference type="EC" id="2.4.1.17"/>
    </reaction>
</comment>
<keyword evidence="9" id="KW-0472">Membrane</keyword>
<evidence type="ECO:0000256" key="7">
    <source>
        <dbReference type="ARBA" id="ARBA00022729"/>
    </source>
</evidence>
<keyword evidence="4" id="KW-0328">Glycosyltransferase</keyword>
<dbReference type="GO" id="GO:0015020">
    <property type="term" value="F:glucuronosyltransferase activity"/>
    <property type="evidence" value="ECO:0007669"/>
    <property type="project" value="UniProtKB-EC"/>
</dbReference>
<dbReference type="InterPro" id="IPR002213">
    <property type="entry name" value="UDP_glucos_trans"/>
</dbReference>
<evidence type="ECO:0000256" key="5">
    <source>
        <dbReference type="ARBA" id="ARBA00022679"/>
    </source>
</evidence>
<accession>A0A2A6CXG7</accession>
<evidence type="ECO:0000313" key="11">
    <source>
        <dbReference type="EnsemblMetazoa" id="PPA07876.1"/>
    </source>
</evidence>